<dbReference type="InterPro" id="IPR029063">
    <property type="entry name" value="SAM-dependent_MTases_sf"/>
</dbReference>
<dbReference type="KEGG" id="psco:LY89DRAFT_701280"/>
<dbReference type="PANTHER" id="PTHR43832">
    <property type="match status" value="1"/>
</dbReference>
<proteinExistence type="inferred from homology"/>
<organism evidence="2 3">
    <name type="scientific">Mollisia scopiformis</name>
    <name type="common">Conifer needle endophyte fungus</name>
    <name type="synonym">Phialocephala scopiformis</name>
    <dbReference type="NCBI Taxonomy" id="149040"/>
    <lineage>
        <taxon>Eukaryota</taxon>
        <taxon>Fungi</taxon>
        <taxon>Dikarya</taxon>
        <taxon>Ascomycota</taxon>
        <taxon>Pezizomycotina</taxon>
        <taxon>Leotiomycetes</taxon>
        <taxon>Helotiales</taxon>
        <taxon>Mollisiaceae</taxon>
        <taxon>Mollisia</taxon>
    </lineage>
</organism>
<dbReference type="AlphaFoldDB" id="A0A132BBR4"/>
<dbReference type="FunFam" id="3.40.50.150:FF:000554">
    <property type="entry name" value="Cation-transporting ATPase"/>
    <property type="match status" value="1"/>
</dbReference>
<dbReference type="GO" id="GO:0008168">
    <property type="term" value="F:methyltransferase activity"/>
    <property type="evidence" value="ECO:0007669"/>
    <property type="project" value="UniProtKB-KW"/>
</dbReference>
<evidence type="ECO:0000313" key="2">
    <source>
        <dbReference type="EMBL" id="KUJ09821.1"/>
    </source>
</evidence>
<accession>A0A132BBR4</accession>
<dbReference type="Gene3D" id="3.40.50.150">
    <property type="entry name" value="Vaccinia Virus protein VP39"/>
    <property type="match status" value="1"/>
</dbReference>
<dbReference type="SUPFAM" id="SSF53335">
    <property type="entry name" value="S-adenosyl-L-methionine-dependent methyltransferases"/>
    <property type="match status" value="1"/>
</dbReference>
<name>A0A132BBR4_MOLSC</name>
<reference evidence="2 3" key="1">
    <citation type="submission" date="2015-10" db="EMBL/GenBank/DDBJ databases">
        <title>Full genome of DAOMC 229536 Phialocephala scopiformis, a fungal endophyte of spruce producing the potent anti-insectan compound rugulosin.</title>
        <authorList>
            <consortium name="DOE Joint Genome Institute"/>
            <person name="Walker A.K."/>
            <person name="Frasz S.L."/>
            <person name="Seifert K.A."/>
            <person name="Miller J.D."/>
            <person name="Mondo S.J."/>
            <person name="Labutti K."/>
            <person name="Lipzen A."/>
            <person name="Dockter R."/>
            <person name="Kennedy M."/>
            <person name="Grigoriev I.V."/>
            <person name="Spatafora J.W."/>
        </authorList>
    </citation>
    <scope>NUCLEOTIDE SEQUENCE [LARGE SCALE GENOMIC DNA]</scope>
    <source>
        <strain evidence="2 3">CBS 120377</strain>
    </source>
</reference>
<dbReference type="GeneID" id="28826911"/>
<sequence length="402" mass="45685">MIYNGPSNRGIFSDAPQEANAQVLQSLKFQLESHIWRSHFRVYESGNHHTLLGSLYLGGKMDYVLRLTDWIIDTGYLPHRIVRLCTRQLLKARLAELSNRSLTEATNEKLSYIAKLCTRPIAIEAIAANEQQYEVSTGVFAAFLGPRMKYSCSLFPTGKETLAEAETAMLQEYILKAELKDGMSILDLGCGWGSATLYFAEHLPASRVIGLSNSRTQKQYIEAEAKRQNLKNVEIITGDIADYEFEPQQFDRVVSVEELLMAKIAASLKPGGKLFVHLFSHRDTPYDFEDGWMARYFFTGGTMPSADLLLYFQRDLELKRQWWVSGLHYSKTMQGWLSALLSNKEQIWPHLIESYGKRDAATWYNRWVVYHIAGSEFFATAGGDVWGVSHYLFEKPGSPSSI</sequence>
<dbReference type="Pfam" id="PF02353">
    <property type="entry name" value="CMAS"/>
    <property type="match status" value="1"/>
</dbReference>
<comment type="similarity">
    <text evidence="1">Belongs to the CFA/CMAS family.</text>
</comment>
<dbReference type="RefSeq" id="XP_018064176.1">
    <property type="nucleotide sequence ID" value="XM_018217185.1"/>
</dbReference>
<protein>
    <submittedName>
        <fullName evidence="2">Methyltransferase domain-containing protein</fullName>
    </submittedName>
</protein>
<dbReference type="InParanoid" id="A0A132BBR4"/>
<dbReference type="OrthoDB" id="506498at2759"/>
<dbReference type="CDD" id="cd02440">
    <property type="entry name" value="AdoMet_MTases"/>
    <property type="match status" value="1"/>
</dbReference>
<dbReference type="EMBL" id="KQ947431">
    <property type="protein sequence ID" value="KUJ09821.1"/>
    <property type="molecule type" value="Genomic_DNA"/>
</dbReference>
<keyword evidence="3" id="KW-1185">Reference proteome</keyword>
<dbReference type="Proteomes" id="UP000070700">
    <property type="component" value="Unassembled WGS sequence"/>
</dbReference>
<keyword evidence="2" id="KW-0808">Transferase</keyword>
<evidence type="ECO:0000256" key="1">
    <source>
        <dbReference type="ARBA" id="ARBA00010815"/>
    </source>
</evidence>
<gene>
    <name evidence="2" type="ORF">LY89DRAFT_701280</name>
</gene>
<dbReference type="PANTHER" id="PTHR43832:SF1">
    <property type="entry name" value="S-ADENOSYL-L-METHIONINE-DEPENDENT METHYLTRANSFERASES SUPERFAMILY PROTEIN"/>
    <property type="match status" value="1"/>
</dbReference>
<dbReference type="GO" id="GO:0032259">
    <property type="term" value="P:methylation"/>
    <property type="evidence" value="ECO:0007669"/>
    <property type="project" value="UniProtKB-KW"/>
</dbReference>
<keyword evidence="2" id="KW-0489">Methyltransferase</keyword>
<evidence type="ECO:0000313" key="3">
    <source>
        <dbReference type="Proteomes" id="UP000070700"/>
    </source>
</evidence>